<evidence type="ECO:0000313" key="4">
    <source>
        <dbReference type="Proteomes" id="UP000316621"/>
    </source>
</evidence>
<keyword evidence="4" id="KW-1185">Reference proteome</keyword>
<protein>
    <recommendedName>
        <fullName evidence="5">Transmembrane protein</fullName>
    </recommendedName>
</protein>
<name>A0A4Y7III6_PAPSO</name>
<feature type="compositionally biased region" description="Basic and acidic residues" evidence="1">
    <location>
        <begin position="1"/>
        <end position="12"/>
    </location>
</feature>
<dbReference type="Proteomes" id="UP000316621">
    <property type="component" value="Chromosome 2"/>
</dbReference>
<evidence type="ECO:0008006" key="5">
    <source>
        <dbReference type="Google" id="ProtNLM"/>
    </source>
</evidence>
<gene>
    <name evidence="3" type="ORF">C5167_017128</name>
</gene>
<sequence length="234" mass="26085">MDQMVMRERDFEVDLESGGTTSEEERIINPSLRQSDNLLGRAWNRFTSNNEGLIISETPDPISSSSDGAPETAELLTDRKSEGEEQTMGNLEKKKVKEKRKKTISKKPPRPPRGPALDAVDRKMVKEITELAILKRARIERMKAMKKMKAAKAATPFTSILAMLFTILFCLIIVFHGMFSGDSPRASLEAPLQSEVGSPKKLISVQLYKSKSARRGEALGSSFSEPVDRSRVTE</sequence>
<dbReference type="AlphaFoldDB" id="A0A4Y7III6"/>
<evidence type="ECO:0000256" key="2">
    <source>
        <dbReference type="SAM" id="Phobius"/>
    </source>
</evidence>
<keyword evidence="2" id="KW-0812">Transmembrane</keyword>
<reference evidence="3 4" key="1">
    <citation type="journal article" date="2018" name="Science">
        <title>The opium poppy genome and morphinan production.</title>
        <authorList>
            <person name="Guo L."/>
            <person name="Winzer T."/>
            <person name="Yang X."/>
            <person name="Li Y."/>
            <person name="Ning Z."/>
            <person name="He Z."/>
            <person name="Teodor R."/>
            <person name="Lu Y."/>
            <person name="Bowser T.A."/>
            <person name="Graham I.A."/>
            <person name="Ye K."/>
        </authorList>
    </citation>
    <scope>NUCLEOTIDE SEQUENCE [LARGE SCALE GENOMIC DNA]</scope>
    <source>
        <strain evidence="4">cv. HN1</strain>
        <tissue evidence="3">Leaves</tissue>
    </source>
</reference>
<dbReference type="EMBL" id="CM010716">
    <property type="protein sequence ID" value="RZC48704.1"/>
    <property type="molecule type" value="Genomic_DNA"/>
</dbReference>
<organism evidence="3 4">
    <name type="scientific">Papaver somniferum</name>
    <name type="common">Opium poppy</name>
    <dbReference type="NCBI Taxonomy" id="3469"/>
    <lineage>
        <taxon>Eukaryota</taxon>
        <taxon>Viridiplantae</taxon>
        <taxon>Streptophyta</taxon>
        <taxon>Embryophyta</taxon>
        <taxon>Tracheophyta</taxon>
        <taxon>Spermatophyta</taxon>
        <taxon>Magnoliopsida</taxon>
        <taxon>Ranunculales</taxon>
        <taxon>Papaveraceae</taxon>
        <taxon>Papaveroideae</taxon>
        <taxon>Papaver</taxon>
    </lineage>
</organism>
<feature type="region of interest" description="Disordered" evidence="1">
    <location>
        <begin position="211"/>
        <end position="234"/>
    </location>
</feature>
<dbReference type="PANTHER" id="PTHR34188:SF5">
    <property type="entry name" value="OS05G0131900 PROTEIN"/>
    <property type="match status" value="1"/>
</dbReference>
<keyword evidence="2" id="KW-0472">Membrane</keyword>
<evidence type="ECO:0000313" key="3">
    <source>
        <dbReference type="EMBL" id="RZC48704.1"/>
    </source>
</evidence>
<feature type="transmembrane region" description="Helical" evidence="2">
    <location>
        <begin position="153"/>
        <end position="179"/>
    </location>
</feature>
<keyword evidence="2" id="KW-1133">Transmembrane helix</keyword>
<feature type="compositionally biased region" description="Basic residues" evidence="1">
    <location>
        <begin position="94"/>
        <end position="110"/>
    </location>
</feature>
<accession>A0A4Y7III6</accession>
<dbReference type="Gramene" id="RZC48704">
    <property type="protein sequence ID" value="RZC48704"/>
    <property type="gene ID" value="C5167_017128"/>
</dbReference>
<feature type="region of interest" description="Disordered" evidence="1">
    <location>
        <begin position="1"/>
        <end position="29"/>
    </location>
</feature>
<evidence type="ECO:0000256" key="1">
    <source>
        <dbReference type="SAM" id="MobiDB-lite"/>
    </source>
</evidence>
<proteinExistence type="predicted"/>
<dbReference type="OMA" id="FTSVCNG"/>
<dbReference type="PANTHER" id="PTHR34188">
    <property type="entry name" value="OS01G0299500 PROTEIN"/>
    <property type="match status" value="1"/>
</dbReference>
<feature type="region of interest" description="Disordered" evidence="1">
    <location>
        <begin position="54"/>
        <end position="117"/>
    </location>
</feature>
<dbReference type="OrthoDB" id="1899142at2759"/>